<feature type="signal peptide" evidence="1">
    <location>
        <begin position="1"/>
        <end position="22"/>
    </location>
</feature>
<evidence type="ECO:0000313" key="3">
    <source>
        <dbReference type="Proteomes" id="UP001308179"/>
    </source>
</evidence>
<dbReference type="SUPFAM" id="SSF74650">
    <property type="entry name" value="Galactose mutarotase-like"/>
    <property type="match status" value="1"/>
</dbReference>
<evidence type="ECO:0000256" key="1">
    <source>
        <dbReference type="SAM" id="SignalP"/>
    </source>
</evidence>
<dbReference type="Proteomes" id="UP001308179">
    <property type="component" value="Unassembled WGS sequence"/>
</dbReference>
<dbReference type="PANTHER" id="PTHR10091">
    <property type="entry name" value="ALDOSE-1-EPIMERASE"/>
    <property type="match status" value="1"/>
</dbReference>
<dbReference type="Pfam" id="PF01263">
    <property type="entry name" value="Aldose_epim"/>
    <property type="match status" value="1"/>
</dbReference>
<evidence type="ECO:0000313" key="2">
    <source>
        <dbReference type="EMBL" id="KAK5140420.1"/>
    </source>
</evidence>
<gene>
    <name evidence="2" type="ORF">LTR32_006768</name>
</gene>
<dbReference type="InterPro" id="IPR014718">
    <property type="entry name" value="GH-type_carb-bd"/>
</dbReference>
<accession>A0ABR0KY07</accession>
<sequence length="392" mass="42862">MSLKNLAAVAVLPLLVLSQSAALSSYGALPTITGNGSAVRPDGKYVISSEGITGYFIPYGASISNLFIQDVHGVERDIVLGIKNSTFEIDGVTYHTDPNDNNKNDTLHGGSNGWDYRNWTVEAHTTDSITFSLVDPDGSLGMGFPGEVLAYITYTLTPYQWHLRMTALSTTKNTPIMLSSHTYWNLDGFQNPTTPLALNYSLFLPYAGLRTEIDNIEVPTGNLLGNKQGSVNDWWSAPKQLGANITSPALLGNCGYNCTGYDNCYILNRAAQGPFNWHQTPVATLASPFSGIQVEVYTDQDAFQIYTCNNLNGTLALKETQGFFNDSSRPRVAEKYGCVVMEVEDWIDGINHPEWGRSGRQVFGPGDGPYVLEARYEFSLNRTLAATFNATA</sequence>
<comment type="caution">
    <text evidence="2">The sequence shown here is derived from an EMBL/GenBank/DDBJ whole genome shotgun (WGS) entry which is preliminary data.</text>
</comment>
<proteinExistence type="predicted"/>
<dbReference type="InterPro" id="IPR008183">
    <property type="entry name" value="Aldose_1/G6P_1-epimerase"/>
</dbReference>
<dbReference type="EMBL" id="JAVRRR010000804">
    <property type="protein sequence ID" value="KAK5140420.1"/>
    <property type="molecule type" value="Genomic_DNA"/>
</dbReference>
<organism evidence="2 3">
    <name type="scientific">Rachicladosporium monterosium</name>
    <dbReference type="NCBI Taxonomy" id="1507873"/>
    <lineage>
        <taxon>Eukaryota</taxon>
        <taxon>Fungi</taxon>
        <taxon>Dikarya</taxon>
        <taxon>Ascomycota</taxon>
        <taxon>Pezizomycotina</taxon>
        <taxon>Dothideomycetes</taxon>
        <taxon>Dothideomycetidae</taxon>
        <taxon>Cladosporiales</taxon>
        <taxon>Cladosporiaceae</taxon>
        <taxon>Rachicladosporium</taxon>
    </lineage>
</organism>
<feature type="chain" id="PRO_5045357558" description="Aldose 1-epimerase" evidence="1">
    <location>
        <begin position="23"/>
        <end position="392"/>
    </location>
</feature>
<name>A0ABR0KY07_9PEZI</name>
<evidence type="ECO:0008006" key="4">
    <source>
        <dbReference type="Google" id="ProtNLM"/>
    </source>
</evidence>
<dbReference type="Gene3D" id="2.70.98.10">
    <property type="match status" value="1"/>
</dbReference>
<dbReference type="PANTHER" id="PTHR10091:SF6">
    <property type="entry name" value="1-EPIMERASE, PUTATIVE (AFU_ORTHOLOGUE AFUA_3G13240)-RELATED"/>
    <property type="match status" value="1"/>
</dbReference>
<reference evidence="2 3" key="1">
    <citation type="submission" date="2023-08" db="EMBL/GenBank/DDBJ databases">
        <title>Black Yeasts Isolated from many extreme environments.</title>
        <authorList>
            <person name="Coleine C."/>
            <person name="Stajich J.E."/>
            <person name="Selbmann L."/>
        </authorList>
    </citation>
    <scope>NUCLEOTIDE SEQUENCE [LARGE SCALE GENOMIC DNA]</scope>
    <source>
        <strain evidence="2 3">CCFEE 5386</strain>
    </source>
</reference>
<protein>
    <recommendedName>
        <fullName evidence="4">Aldose 1-epimerase</fullName>
    </recommendedName>
</protein>
<keyword evidence="3" id="KW-1185">Reference proteome</keyword>
<dbReference type="InterPro" id="IPR011013">
    <property type="entry name" value="Gal_mutarotase_sf_dom"/>
</dbReference>
<keyword evidence="1" id="KW-0732">Signal</keyword>